<dbReference type="RefSeq" id="WP_072187984.1">
    <property type="nucleotide sequence ID" value="NZ_CPZJ01000019.1"/>
</dbReference>
<dbReference type="AlphaFoldDB" id="A0A0T9MTU2"/>
<gene>
    <name evidence="1" type="ORF">ERS008530_03820</name>
</gene>
<evidence type="ECO:0000313" key="2">
    <source>
        <dbReference type="Proteomes" id="UP000038750"/>
    </source>
</evidence>
<name>A0A0T9MTU2_YERIN</name>
<proteinExistence type="predicted"/>
<dbReference type="InterPro" id="IPR024524">
    <property type="entry name" value="DUF3800"/>
</dbReference>
<dbReference type="Pfam" id="PF12686">
    <property type="entry name" value="DUF3800"/>
    <property type="match status" value="1"/>
</dbReference>
<protein>
    <submittedName>
        <fullName evidence="1">Protein of uncharacterized function (DUF3800)</fullName>
    </submittedName>
</protein>
<sequence length="389" mass="44738">MGKNSKQRREIKIKNKNKKLSEVSARINKMMYEVPDIFFDESGNTGGNLLDAEQPFFTLGSCKVSHNDALKALELTGSKSPNEAHFKTLRRRKSGQDGIIRLLESKYVSEENVKIFLVDKNYMLTTKIVDVLIENWSHNRGIDIYINGQNLALSNLFYFCLPVFCGDEHTDMMYANFIKMIKLQSEESIEEFYMSVDKLKELSTDIRFVETIERISTTKEDINEILEGTDKSTLDPSIPALFKHCIEWDKKFPSGYYIKHDDSKAITEQKEIFDKFMNLSKSTEIYGYDRRTFSLPIKARSLSFHSSEEYPQLQIADIVSGAAAYYVNCLKKQTLDDYFYNELKRINIDKYFNDMVIWPTSYVSPEDLGTVYTGGINAADGVAQFLVDA</sequence>
<dbReference type="EMBL" id="CPZJ01000019">
    <property type="protein sequence ID" value="CNG46522.1"/>
    <property type="molecule type" value="Genomic_DNA"/>
</dbReference>
<evidence type="ECO:0000313" key="1">
    <source>
        <dbReference type="EMBL" id="CNG46522.1"/>
    </source>
</evidence>
<reference evidence="1 2" key="1">
    <citation type="submission" date="2015-03" db="EMBL/GenBank/DDBJ databases">
        <authorList>
            <person name="Murphy D."/>
        </authorList>
    </citation>
    <scope>NUCLEOTIDE SEQUENCE [LARGE SCALE GENOMIC DNA]</scope>
    <source>
        <strain evidence="1 2">BR165/97</strain>
    </source>
</reference>
<accession>A0A0T9MTU2</accession>
<dbReference type="Proteomes" id="UP000038750">
    <property type="component" value="Unassembled WGS sequence"/>
</dbReference>
<organism evidence="1 2">
    <name type="scientific">Yersinia intermedia</name>
    <dbReference type="NCBI Taxonomy" id="631"/>
    <lineage>
        <taxon>Bacteria</taxon>
        <taxon>Pseudomonadati</taxon>
        <taxon>Pseudomonadota</taxon>
        <taxon>Gammaproteobacteria</taxon>
        <taxon>Enterobacterales</taxon>
        <taxon>Yersiniaceae</taxon>
        <taxon>Yersinia</taxon>
    </lineage>
</organism>